<dbReference type="AlphaFoldDB" id="A0A2I1M1G9"/>
<name>A0A2I1M1G9_9BIFI</name>
<dbReference type="EMBL" id="PKGU01000007">
    <property type="protein sequence ID" value="PKZ13992.1"/>
    <property type="molecule type" value="Genomic_DNA"/>
</dbReference>
<sequence length="211" mass="22654">MAFNVAINNDGLITATHGTIFIADATAGEVAMPTDLSKLTLLAQSIENKWFNIGHTSKDNKLSIETDGGESEPKPTWLVSNAKTTYSAVTLKVKGKSVQGDKNTLKFIYNGWDNTVGKGVNVSTDKTAQKVSMIILAQDEGANLKFGIYAPNVDFTYDGFPDFSGDNFVEFGFIANVLSSQTLNASENGKTAVFTLLSPEDFKVTSPAVHS</sequence>
<dbReference type="InterPro" id="IPR058154">
    <property type="entry name" value="Bxb1_TTP-like"/>
</dbReference>
<reference evidence="1 2" key="1">
    <citation type="submission" date="2017-12" db="EMBL/GenBank/DDBJ databases">
        <title>Phylogenetic diversity of female urinary microbiome.</title>
        <authorList>
            <person name="Thomas-White K."/>
            <person name="Wolfe A.J."/>
        </authorList>
    </citation>
    <scope>NUCLEOTIDE SEQUENCE [LARGE SCALE GENOMIC DNA]</scope>
    <source>
        <strain evidence="1 2">UMB0064</strain>
    </source>
</reference>
<proteinExistence type="predicted"/>
<dbReference type="Pfam" id="PF25681">
    <property type="entry name" value="Phage_TTP_17"/>
    <property type="match status" value="1"/>
</dbReference>
<protein>
    <submittedName>
        <fullName evidence="1">Uncharacterized protein</fullName>
    </submittedName>
</protein>
<comment type="caution">
    <text evidence="1">The sequence shown here is derived from an EMBL/GenBank/DDBJ whole genome shotgun (WGS) entry which is preliminary data.</text>
</comment>
<accession>A0A2I1M1G9</accession>
<dbReference type="Proteomes" id="UP000242263">
    <property type="component" value="Unassembled WGS sequence"/>
</dbReference>
<organism evidence="1 2">
    <name type="scientific">Alloscardovia omnicolens</name>
    <dbReference type="NCBI Taxonomy" id="419015"/>
    <lineage>
        <taxon>Bacteria</taxon>
        <taxon>Bacillati</taxon>
        <taxon>Actinomycetota</taxon>
        <taxon>Actinomycetes</taxon>
        <taxon>Bifidobacteriales</taxon>
        <taxon>Bifidobacteriaceae</taxon>
        <taxon>Alloscardovia</taxon>
    </lineage>
</organism>
<evidence type="ECO:0000313" key="2">
    <source>
        <dbReference type="Proteomes" id="UP000242263"/>
    </source>
</evidence>
<evidence type="ECO:0000313" key="1">
    <source>
        <dbReference type="EMBL" id="PKZ13992.1"/>
    </source>
</evidence>
<gene>
    <name evidence="1" type="ORF">CYJ32_07585</name>
</gene>
<dbReference type="RefSeq" id="WP_049217239.1">
    <property type="nucleotide sequence ID" value="NZ_JASOIG010000012.1"/>
</dbReference>